<comment type="caution">
    <text evidence="1">The sequence shown here is derived from an EMBL/GenBank/DDBJ whole genome shotgun (WGS) entry which is preliminary data.</text>
</comment>
<gene>
    <name evidence="1" type="ORF">H4S07_004008</name>
</gene>
<name>A0ACC1LCM3_9FUNG</name>
<protein>
    <submittedName>
        <fullName evidence="1">Uncharacterized protein</fullName>
    </submittedName>
</protein>
<sequence length="180" mass="19818">MDSTEHSIAGGSIVEGVRYHKLLSVLDRSLASVVDTFQLNDLRAIFPDLALEIPQKLADSHEQISSYLRNSANADFQAILMQYDMANKLADLDGLVKDAVERKQTSSELPASSMTPDAINRSRSVNIKRAELARLKGKLAQVQDENAKSIEELSNQRAILATEHNAIKGTMELISHVGVY</sequence>
<evidence type="ECO:0000313" key="2">
    <source>
        <dbReference type="Proteomes" id="UP001140096"/>
    </source>
</evidence>
<dbReference type="EMBL" id="JANBUP010001474">
    <property type="protein sequence ID" value="KAJ2805482.1"/>
    <property type="molecule type" value="Genomic_DNA"/>
</dbReference>
<accession>A0ACC1LCM3</accession>
<proteinExistence type="predicted"/>
<keyword evidence="2" id="KW-1185">Reference proteome</keyword>
<evidence type="ECO:0000313" key="1">
    <source>
        <dbReference type="EMBL" id="KAJ2805482.1"/>
    </source>
</evidence>
<dbReference type="Proteomes" id="UP001140096">
    <property type="component" value="Unassembled WGS sequence"/>
</dbReference>
<reference evidence="1" key="1">
    <citation type="submission" date="2022-07" db="EMBL/GenBank/DDBJ databases">
        <title>Phylogenomic reconstructions and comparative analyses of Kickxellomycotina fungi.</title>
        <authorList>
            <person name="Reynolds N.K."/>
            <person name="Stajich J.E."/>
            <person name="Barry K."/>
            <person name="Grigoriev I.V."/>
            <person name="Crous P."/>
            <person name="Smith M.E."/>
        </authorList>
    </citation>
    <scope>NUCLEOTIDE SEQUENCE</scope>
    <source>
        <strain evidence="1">CBS 102833</strain>
    </source>
</reference>
<organism evidence="1 2">
    <name type="scientific">Coemansia furcata</name>
    <dbReference type="NCBI Taxonomy" id="417177"/>
    <lineage>
        <taxon>Eukaryota</taxon>
        <taxon>Fungi</taxon>
        <taxon>Fungi incertae sedis</taxon>
        <taxon>Zoopagomycota</taxon>
        <taxon>Kickxellomycotina</taxon>
        <taxon>Kickxellomycetes</taxon>
        <taxon>Kickxellales</taxon>
        <taxon>Kickxellaceae</taxon>
        <taxon>Coemansia</taxon>
    </lineage>
</organism>